<dbReference type="Gene3D" id="3.40.630.10">
    <property type="entry name" value="Zn peptidases"/>
    <property type="match status" value="1"/>
</dbReference>
<protein>
    <recommendedName>
        <fullName evidence="3">Peptidase M20</fullName>
    </recommendedName>
</protein>
<evidence type="ECO:0000313" key="1">
    <source>
        <dbReference type="EMBL" id="RIH87231.1"/>
    </source>
</evidence>
<keyword evidence="2" id="KW-1185">Reference proteome</keyword>
<dbReference type="AlphaFoldDB" id="A0A399EY63"/>
<dbReference type="Proteomes" id="UP000265341">
    <property type="component" value="Unassembled WGS sequence"/>
</dbReference>
<gene>
    <name evidence="1" type="ORF">Mrose_01370</name>
</gene>
<dbReference type="EMBL" id="QWLA01000021">
    <property type="protein sequence ID" value="RIH87231.1"/>
    <property type="molecule type" value="Genomic_DNA"/>
</dbReference>
<comment type="caution">
    <text evidence="1">The sequence shown here is derived from an EMBL/GenBank/DDBJ whole genome shotgun (WGS) entry which is preliminary data.</text>
</comment>
<evidence type="ECO:0000313" key="2">
    <source>
        <dbReference type="Proteomes" id="UP000265341"/>
    </source>
</evidence>
<proteinExistence type="predicted"/>
<organism evidence="1 2">
    <name type="scientific">Calidithermus roseus</name>
    <dbReference type="NCBI Taxonomy" id="1644118"/>
    <lineage>
        <taxon>Bacteria</taxon>
        <taxon>Thermotogati</taxon>
        <taxon>Deinococcota</taxon>
        <taxon>Deinococci</taxon>
        <taxon>Thermales</taxon>
        <taxon>Thermaceae</taxon>
        <taxon>Calidithermus</taxon>
    </lineage>
</organism>
<dbReference type="RefSeq" id="WP_119276790.1">
    <property type="nucleotide sequence ID" value="NZ_QWLA01000021.1"/>
</dbReference>
<sequence>MPPVSELLGRLVAINSINPDLVPGSPGEGAGAHAVEEWVDLDSVERCARIYLETARAFCA</sequence>
<evidence type="ECO:0008006" key="3">
    <source>
        <dbReference type="Google" id="ProtNLM"/>
    </source>
</evidence>
<reference evidence="1 2" key="1">
    <citation type="submission" date="2018-08" db="EMBL/GenBank/DDBJ databases">
        <title>Meiothermus roseus NBRC 110900 genome sequencing project.</title>
        <authorList>
            <person name="Da Costa M.S."/>
            <person name="Albuquerque L."/>
            <person name="Raposo P."/>
            <person name="Froufe H.J.C."/>
            <person name="Barroso C.S."/>
            <person name="Egas C."/>
        </authorList>
    </citation>
    <scope>NUCLEOTIDE SEQUENCE [LARGE SCALE GENOMIC DNA]</scope>
    <source>
        <strain evidence="1 2">NBRC 110900</strain>
    </source>
</reference>
<dbReference type="OrthoDB" id="9792335at2"/>
<accession>A0A399EY63</accession>
<name>A0A399EY63_9DEIN</name>